<keyword evidence="3" id="KW-1185">Reference proteome</keyword>
<accession>A0A238X4A6</accession>
<dbReference type="PROSITE" id="PS50943">
    <property type="entry name" value="HTH_CROC1"/>
    <property type="match status" value="1"/>
</dbReference>
<dbReference type="InterPro" id="IPR001387">
    <property type="entry name" value="Cro/C1-type_HTH"/>
</dbReference>
<dbReference type="InterPro" id="IPR043917">
    <property type="entry name" value="DUF5753"/>
</dbReference>
<dbReference type="EMBL" id="FZNW01000009">
    <property type="protein sequence ID" value="SNR53767.1"/>
    <property type="molecule type" value="Genomic_DNA"/>
</dbReference>
<dbReference type="GO" id="GO:0003677">
    <property type="term" value="F:DNA binding"/>
    <property type="evidence" value="ECO:0007669"/>
    <property type="project" value="InterPro"/>
</dbReference>
<dbReference type="Pfam" id="PF19054">
    <property type="entry name" value="DUF5753"/>
    <property type="match status" value="1"/>
</dbReference>
<evidence type="ECO:0000313" key="2">
    <source>
        <dbReference type="EMBL" id="SNR53767.1"/>
    </source>
</evidence>
<dbReference type="Pfam" id="PF13560">
    <property type="entry name" value="HTH_31"/>
    <property type="match status" value="1"/>
</dbReference>
<evidence type="ECO:0000313" key="3">
    <source>
        <dbReference type="Proteomes" id="UP000198348"/>
    </source>
</evidence>
<dbReference type="Gene3D" id="1.10.260.40">
    <property type="entry name" value="lambda repressor-like DNA-binding domains"/>
    <property type="match status" value="1"/>
</dbReference>
<dbReference type="AlphaFoldDB" id="A0A238X4A6"/>
<dbReference type="RefSeq" id="WP_245818662.1">
    <property type="nucleotide sequence ID" value="NZ_FZNW01000009.1"/>
</dbReference>
<protein>
    <submittedName>
        <fullName evidence="2">Helix-turn-helix domain-containing protein</fullName>
    </submittedName>
</protein>
<feature type="domain" description="HTH cro/C1-type" evidence="1">
    <location>
        <begin position="18"/>
        <end position="74"/>
    </location>
</feature>
<gene>
    <name evidence="2" type="ORF">SAMN06265360_10955</name>
</gene>
<dbReference type="Proteomes" id="UP000198348">
    <property type="component" value="Unassembled WGS sequence"/>
</dbReference>
<name>A0A238X4A6_9PSEU</name>
<proteinExistence type="predicted"/>
<dbReference type="CDD" id="cd00093">
    <property type="entry name" value="HTH_XRE"/>
    <property type="match status" value="1"/>
</dbReference>
<dbReference type="SUPFAM" id="SSF47413">
    <property type="entry name" value="lambda repressor-like DNA-binding domains"/>
    <property type="match status" value="1"/>
</dbReference>
<organism evidence="2 3">
    <name type="scientific">Haloechinothrix alba</name>
    <dbReference type="NCBI Taxonomy" id="664784"/>
    <lineage>
        <taxon>Bacteria</taxon>
        <taxon>Bacillati</taxon>
        <taxon>Actinomycetota</taxon>
        <taxon>Actinomycetes</taxon>
        <taxon>Pseudonocardiales</taxon>
        <taxon>Pseudonocardiaceae</taxon>
        <taxon>Haloechinothrix</taxon>
    </lineage>
</organism>
<evidence type="ECO:0000259" key="1">
    <source>
        <dbReference type="PROSITE" id="PS50943"/>
    </source>
</evidence>
<reference evidence="2 3" key="1">
    <citation type="submission" date="2017-06" db="EMBL/GenBank/DDBJ databases">
        <authorList>
            <person name="Kim H.J."/>
            <person name="Triplett B.A."/>
        </authorList>
    </citation>
    <scope>NUCLEOTIDE SEQUENCE [LARGE SCALE GENOMIC DNA]</scope>
    <source>
        <strain evidence="2 3">DSM 45207</strain>
    </source>
</reference>
<dbReference type="InterPro" id="IPR010982">
    <property type="entry name" value="Lambda_DNA-bd_dom_sf"/>
</dbReference>
<sequence length="308" mass="35326">MGNAKQPNFRMRQLARTLRALREEVGYTQEESARKLRFSDSKICRIEQGQLPGYHEFLAMLDIYGIVVNDYDEYIRMYERAEEKGWWHAYGLNDRGFVSAEAEASTVRTFQLAHIPGLLQTEAYMRELFTATYLPRRLHELENQVAVRMRRQRRLTEEPLLHLHAVVDESALHRPIGTMDQHHAQLRQVADRARLGNVTIQVIPTELGAHSGQQGSFTVLSFPDPAEAALVYVEQAFTSFCVEKEPEVSAATMVFDHLAELALDEDDSQALVERVATSRRCAQPREARADAFGGLHHLAEEQLQRRRR</sequence>